<dbReference type="Pfam" id="PF13463">
    <property type="entry name" value="HTH_27"/>
    <property type="match status" value="1"/>
</dbReference>
<dbReference type="PROSITE" id="PS50995">
    <property type="entry name" value="HTH_MARR_2"/>
    <property type="match status" value="1"/>
</dbReference>
<dbReference type="InterPro" id="IPR036390">
    <property type="entry name" value="WH_DNA-bd_sf"/>
</dbReference>
<name>A0A7J5U1I1_9BACT</name>
<sequence length="238" mass="27174">MDRGEANVIELVNAWARYSAATPNADLPGFCLHYLTEHTDLSTGETAEETPEQDGLMNKQWLESMTGQIYRSPVPVQVEARLGALVGRLGKYAYFYSKKAMQPFDFRSIEEPVYLIALMQMGTPKKSELIYEMMAEFASGTDVINRLIRMGYIEEFPDEQDRRSRRLKITPEGLKTIQQAMPVMNRVGAVAYSSLTDGEKALLTQILDKLDHYHAEHFRQSRNADFDEVYDRMVGSRD</sequence>
<feature type="domain" description="HTH marR-type" evidence="4">
    <location>
        <begin position="79"/>
        <end position="212"/>
    </location>
</feature>
<evidence type="ECO:0000313" key="5">
    <source>
        <dbReference type="EMBL" id="KAB7731401.1"/>
    </source>
</evidence>
<keyword evidence="1" id="KW-0805">Transcription regulation</keyword>
<evidence type="ECO:0000256" key="1">
    <source>
        <dbReference type="ARBA" id="ARBA00023015"/>
    </source>
</evidence>
<dbReference type="Gene3D" id="1.10.10.10">
    <property type="entry name" value="Winged helix-like DNA-binding domain superfamily/Winged helix DNA-binding domain"/>
    <property type="match status" value="1"/>
</dbReference>
<organism evidence="5 6">
    <name type="scientific">Rudanella paleaurantiibacter</name>
    <dbReference type="NCBI Taxonomy" id="2614655"/>
    <lineage>
        <taxon>Bacteria</taxon>
        <taxon>Pseudomonadati</taxon>
        <taxon>Bacteroidota</taxon>
        <taxon>Cytophagia</taxon>
        <taxon>Cytophagales</taxon>
        <taxon>Cytophagaceae</taxon>
        <taxon>Rudanella</taxon>
    </lineage>
</organism>
<keyword evidence="2 5" id="KW-0238">DNA-binding</keyword>
<accession>A0A7J5U1I1</accession>
<evidence type="ECO:0000313" key="6">
    <source>
        <dbReference type="Proteomes" id="UP000488299"/>
    </source>
</evidence>
<dbReference type="GO" id="GO:0003700">
    <property type="term" value="F:DNA-binding transcription factor activity"/>
    <property type="evidence" value="ECO:0007669"/>
    <property type="project" value="InterPro"/>
</dbReference>
<dbReference type="PANTHER" id="PTHR42756:SF1">
    <property type="entry name" value="TRANSCRIPTIONAL REPRESSOR OF EMRAB OPERON"/>
    <property type="match status" value="1"/>
</dbReference>
<reference evidence="5 6" key="1">
    <citation type="submission" date="2019-10" db="EMBL/GenBank/DDBJ databases">
        <title>Rudanella paleaurantiibacter sp. nov., isolated from sludge.</title>
        <authorList>
            <person name="Xu S.Q."/>
        </authorList>
    </citation>
    <scope>NUCLEOTIDE SEQUENCE [LARGE SCALE GENOMIC DNA]</scope>
    <source>
        <strain evidence="5 6">HX-22-17</strain>
    </source>
</reference>
<dbReference type="EMBL" id="WELI01000003">
    <property type="protein sequence ID" value="KAB7731401.1"/>
    <property type="molecule type" value="Genomic_DNA"/>
</dbReference>
<dbReference type="SUPFAM" id="SSF46785">
    <property type="entry name" value="Winged helix' DNA-binding domain"/>
    <property type="match status" value="1"/>
</dbReference>
<keyword evidence="3" id="KW-0804">Transcription</keyword>
<dbReference type="PRINTS" id="PR00598">
    <property type="entry name" value="HTHMARR"/>
</dbReference>
<proteinExistence type="predicted"/>
<dbReference type="RefSeq" id="WP_152124371.1">
    <property type="nucleotide sequence ID" value="NZ_WELI01000003.1"/>
</dbReference>
<keyword evidence="6" id="KW-1185">Reference proteome</keyword>
<dbReference type="InterPro" id="IPR000835">
    <property type="entry name" value="HTH_MarR-typ"/>
</dbReference>
<dbReference type="GO" id="GO:0003677">
    <property type="term" value="F:DNA binding"/>
    <property type="evidence" value="ECO:0007669"/>
    <property type="project" value="UniProtKB-KW"/>
</dbReference>
<gene>
    <name evidence="5" type="ORF">F5984_11460</name>
</gene>
<evidence type="ECO:0000256" key="3">
    <source>
        <dbReference type="ARBA" id="ARBA00023163"/>
    </source>
</evidence>
<protein>
    <submittedName>
        <fullName evidence="5">Winged helix DNA-binding protein</fullName>
    </submittedName>
</protein>
<evidence type="ECO:0000259" key="4">
    <source>
        <dbReference type="PROSITE" id="PS50995"/>
    </source>
</evidence>
<dbReference type="SMART" id="SM00347">
    <property type="entry name" value="HTH_MARR"/>
    <property type="match status" value="1"/>
</dbReference>
<dbReference type="AlphaFoldDB" id="A0A7J5U1I1"/>
<dbReference type="PANTHER" id="PTHR42756">
    <property type="entry name" value="TRANSCRIPTIONAL REGULATOR, MARR"/>
    <property type="match status" value="1"/>
</dbReference>
<dbReference type="Proteomes" id="UP000488299">
    <property type="component" value="Unassembled WGS sequence"/>
</dbReference>
<evidence type="ECO:0000256" key="2">
    <source>
        <dbReference type="ARBA" id="ARBA00023125"/>
    </source>
</evidence>
<dbReference type="InterPro" id="IPR036388">
    <property type="entry name" value="WH-like_DNA-bd_sf"/>
</dbReference>
<comment type="caution">
    <text evidence="5">The sequence shown here is derived from an EMBL/GenBank/DDBJ whole genome shotgun (WGS) entry which is preliminary data.</text>
</comment>